<comment type="similarity">
    <text evidence="1">Belongs to the transferase hexapeptide repeat family.</text>
</comment>
<dbReference type="PANTHER" id="PTHR43300">
    <property type="entry name" value="ACETYLTRANSFERASE"/>
    <property type="match status" value="1"/>
</dbReference>
<dbReference type="Gene3D" id="3.40.50.20">
    <property type="match status" value="1"/>
</dbReference>
<dbReference type="InterPro" id="IPR020019">
    <property type="entry name" value="AcTrfase_PglD-like"/>
</dbReference>
<feature type="binding site" evidence="2">
    <location>
        <position position="73"/>
    </location>
    <ligand>
        <name>substrate</name>
    </ligand>
</feature>
<gene>
    <name evidence="5" type="ORF">RZN69_07600</name>
</gene>
<dbReference type="Gene3D" id="2.160.10.10">
    <property type="entry name" value="Hexapeptide repeat proteins"/>
    <property type="match status" value="1"/>
</dbReference>
<dbReference type="NCBIfam" id="TIGR03570">
    <property type="entry name" value="NeuD_NnaD"/>
    <property type="match status" value="1"/>
</dbReference>
<reference evidence="5 6" key="1">
    <citation type="submission" date="2023-10" db="EMBL/GenBank/DDBJ databases">
        <title>Rubellicoccus peritrichatus gen. nov., sp. nov., isolated from an algae of coral reef tank.</title>
        <authorList>
            <person name="Luo J."/>
        </authorList>
    </citation>
    <scope>NUCLEOTIDE SEQUENCE [LARGE SCALE GENOMIC DNA]</scope>
    <source>
        <strain evidence="5 6">CR14</strain>
    </source>
</reference>
<dbReference type="RefSeq" id="WP_317835488.1">
    <property type="nucleotide sequence ID" value="NZ_CP136920.1"/>
</dbReference>
<evidence type="ECO:0000259" key="4">
    <source>
        <dbReference type="Pfam" id="PF25087"/>
    </source>
</evidence>
<accession>A0AAQ3LEB7</accession>
<dbReference type="CDD" id="cd03360">
    <property type="entry name" value="LbH_AT_putative"/>
    <property type="match status" value="1"/>
</dbReference>
<dbReference type="InterPro" id="IPR056729">
    <property type="entry name" value="GMPPB_C"/>
</dbReference>
<evidence type="ECO:0000259" key="3">
    <source>
        <dbReference type="Pfam" id="PF17836"/>
    </source>
</evidence>
<dbReference type="SUPFAM" id="SSF51161">
    <property type="entry name" value="Trimeric LpxA-like enzymes"/>
    <property type="match status" value="1"/>
</dbReference>
<evidence type="ECO:0000313" key="6">
    <source>
        <dbReference type="Proteomes" id="UP001304300"/>
    </source>
</evidence>
<dbReference type="Proteomes" id="UP001304300">
    <property type="component" value="Chromosome"/>
</dbReference>
<protein>
    <submittedName>
        <fullName evidence="5">Acetyltransferase</fullName>
    </submittedName>
</protein>
<feature type="domain" description="PglD N-terminal" evidence="3">
    <location>
        <begin position="4"/>
        <end position="75"/>
    </location>
</feature>
<dbReference type="AlphaFoldDB" id="A0AAQ3LEB7"/>
<evidence type="ECO:0000256" key="2">
    <source>
        <dbReference type="PIRSR" id="PIRSR620019-2"/>
    </source>
</evidence>
<evidence type="ECO:0000313" key="5">
    <source>
        <dbReference type="EMBL" id="WOO42954.1"/>
    </source>
</evidence>
<name>A0AAQ3LEB7_9BACT</name>
<dbReference type="EMBL" id="CP136920">
    <property type="protein sequence ID" value="WOO42954.1"/>
    <property type="molecule type" value="Genomic_DNA"/>
</dbReference>
<sequence>MKQNLIIVGCNGNCIDIADTVEAIQSNGGSMSLIGFLDDSPDLAGSDVCGYPVLGKLEDGPKFAEAFFVNGIGSPTSYSIKRELINKVCPDNNRWATIIHPKAQVSRHAEIGNGTVLLANASVGAFAKVGNHCFLLQNACVSHHSIVEDYTSLAVGVCISGGCHIGSNCYLGSNSVFRENISIGDKTLVGMGSVVTKSFPGDQVIIGNPAHPKS</sequence>
<dbReference type="InterPro" id="IPR050179">
    <property type="entry name" value="Trans_hexapeptide_repeat"/>
</dbReference>
<evidence type="ECO:0000256" key="1">
    <source>
        <dbReference type="ARBA" id="ARBA00007274"/>
    </source>
</evidence>
<dbReference type="Pfam" id="PF17836">
    <property type="entry name" value="PglD_N"/>
    <property type="match status" value="1"/>
</dbReference>
<feature type="domain" description="Mannose-1-phosphate guanyltransferase C-terminal" evidence="4">
    <location>
        <begin position="97"/>
        <end position="194"/>
    </location>
</feature>
<proteinExistence type="inferred from homology"/>
<dbReference type="Pfam" id="PF25087">
    <property type="entry name" value="GMPPB_C"/>
    <property type="match status" value="1"/>
</dbReference>
<dbReference type="InterPro" id="IPR011004">
    <property type="entry name" value="Trimer_LpxA-like_sf"/>
</dbReference>
<dbReference type="PANTHER" id="PTHR43300:SF7">
    <property type="entry name" value="UDP-N-ACETYLBACILLOSAMINE N-ACETYLTRANSFERASE"/>
    <property type="match status" value="1"/>
</dbReference>
<keyword evidence="6" id="KW-1185">Reference proteome</keyword>
<dbReference type="KEGG" id="puo:RZN69_07600"/>
<dbReference type="InterPro" id="IPR041561">
    <property type="entry name" value="PglD_N"/>
</dbReference>
<organism evidence="5 6">
    <name type="scientific">Rubellicoccus peritrichatus</name>
    <dbReference type="NCBI Taxonomy" id="3080537"/>
    <lineage>
        <taxon>Bacteria</taxon>
        <taxon>Pseudomonadati</taxon>
        <taxon>Verrucomicrobiota</taxon>
        <taxon>Opitutia</taxon>
        <taxon>Puniceicoccales</taxon>
        <taxon>Cerasicoccaceae</taxon>
        <taxon>Rubellicoccus</taxon>
    </lineage>
</organism>